<dbReference type="AlphaFoldDB" id="A0A444S5U8"/>
<dbReference type="Gene3D" id="4.10.240.10">
    <property type="entry name" value="Zn(2)-C6 fungal-type DNA-binding domain"/>
    <property type="match status" value="1"/>
</dbReference>
<sequence length="912" mass="102780">MDSSASSAAQEAKETPIKPPADDRDNDDQDEAARKKAAVRKRTKTGCLTCRKRRIKCDEGRPICNNCTKSKRNCEGYNQRVIFKDPLGAFQNGSFGPLVYPPESREQQNLVSHGNQQSKPSSHAPPLAAIAPKPPMTLDFQNYPPVPYGESYQAYQQHQPSAAASSTYSFNQGSYEQPPVPANTAYIAPVASVHQQRKHSEGQQYLPSPAKEEDGFHGFGDSSHTQTKSYAAQNEVVASGPGFQDTEVPMDEVQERTQWEHVYSDEDASMGESEDEFEALPRESTYGTLVQSHMDGPLDGFGTEMRTFTAFANDETLTSYIPQAINSPLNDSKTAALFWHFVNVTGPSMSLYERHPFDHKEKMMGNHQAPNSNHSIWTYTFPIVAFHHPALLQSMLAIGSLQIARLKALPPTAAMKHYHLAIRRIARNVRSHTKRTQPATLASTLLLAFFEVWNSDHSNWCQHLLGARLLFKEIPFRDMTRNILPLKRARRAMFEQERNQPLDPFFMGHDNGEADKIDLDDLDLGFLSEITGQNVDYEEGTTLSGLYYTDRDIEQYEHLRDLFWWYSKMDVYQGLLSGGKPFMEYEHWTQCPPRAPMGRLEAIYGTYDHLVLVMARLMTFAAKDLPRKRKSLKTFGMMGGGSPPMFPGMLPNVGKTSLPMGFSPPREGSPPKENPDEIDLESGTAEAMREWEAIRAAFETLRARFGPEFEPLGPEYADRRDSPFGPTLQYRTFSVAGVWLNYYMCLIHLYRTHPMMPPAAMIAQGIQARHTAHFAQEIGRIAAGLCDDLRDVTEISIQFQDDVQRKWIIKRLHDIARLTGWQSARMIAEGCESGWRKAAEMGRGPPYTRDPNLMNEIPKSMIRGPPKIMARIEKLDSDDAKLAVARSERAAYAIGLIGIEQELSRLDLKEGN</sequence>
<feature type="region of interest" description="Disordered" evidence="3">
    <location>
        <begin position="1"/>
        <end position="43"/>
    </location>
</feature>
<dbReference type="GO" id="GO:0008270">
    <property type="term" value="F:zinc ion binding"/>
    <property type="evidence" value="ECO:0007669"/>
    <property type="project" value="InterPro"/>
</dbReference>
<dbReference type="GO" id="GO:0000976">
    <property type="term" value="F:transcription cis-regulatory region binding"/>
    <property type="evidence" value="ECO:0007669"/>
    <property type="project" value="TreeGrafter"/>
</dbReference>
<organism evidence="5 6">
    <name type="scientific">Verticillium dahliae</name>
    <name type="common">Verticillium wilt</name>
    <dbReference type="NCBI Taxonomy" id="27337"/>
    <lineage>
        <taxon>Eukaryota</taxon>
        <taxon>Fungi</taxon>
        <taxon>Dikarya</taxon>
        <taxon>Ascomycota</taxon>
        <taxon>Pezizomycotina</taxon>
        <taxon>Sordariomycetes</taxon>
        <taxon>Hypocreomycetidae</taxon>
        <taxon>Glomerellales</taxon>
        <taxon>Plectosphaerellaceae</taxon>
        <taxon>Verticillium</taxon>
    </lineage>
</organism>
<dbReference type="EMBL" id="RSDZ01000021">
    <property type="protein sequence ID" value="RXG48675.1"/>
    <property type="molecule type" value="Genomic_DNA"/>
</dbReference>
<feature type="compositionally biased region" description="Polar residues" evidence="3">
    <location>
        <begin position="107"/>
        <end position="121"/>
    </location>
</feature>
<accession>A0A444S5U8</accession>
<dbReference type="PANTHER" id="PTHR37534">
    <property type="entry name" value="TRANSCRIPTIONAL ACTIVATOR PROTEIN UGA3"/>
    <property type="match status" value="1"/>
</dbReference>
<evidence type="ECO:0000256" key="2">
    <source>
        <dbReference type="ARBA" id="ARBA00023242"/>
    </source>
</evidence>
<proteinExistence type="predicted"/>
<dbReference type="GO" id="GO:0000981">
    <property type="term" value="F:DNA-binding transcription factor activity, RNA polymerase II-specific"/>
    <property type="evidence" value="ECO:0007669"/>
    <property type="project" value="InterPro"/>
</dbReference>
<dbReference type="PROSITE" id="PS00463">
    <property type="entry name" value="ZN2_CY6_FUNGAL_1"/>
    <property type="match status" value="1"/>
</dbReference>
<keyword evidence="2" id="KW-0539">Nucleus</keyword>
<comment type="subcellular location">
    <subcellularLocation>
        <location evidence="1">Nucleus</location>
    </subcellularLocation>
</comment>
<dbReference type="Proteomes" id="UP000288725">
    <property type="component" value="Chromosome 5"/>
</dbReference>
<evidence type="ECO:0000256" key="1">
    <source>
        <dbReference type="ARBA" id="ARBA00004123"/>
    </source>
</evidence>
<feature type="region of interest" description="Disordered" evidence="3">
    <location>
        <begin position="657"/>
        <end position="678"/>
    </location>
</feature>
<evidence type="ECO:0000256" key="3">
    <source>
        <dbReference type="SAM" id="MobiDB-lite"/>
    </source>
</evidence>
<feature type="compositionally biased region" description="Polar residues" evidence="3">
    <location>
        <begin position="157"/>
        <end position="175"/>
    </location>
</feature>
<evidence type="ECO:0000313" key="5">
    <source>
        <dbReference type="EMBL" id="RXG48675.1"/>
    </source>
</evidence>
<dbReference type="InterPro" id="IPR021858">
    <property type="entry name" value="Fun_TF"/>
</dbReference>
<feature type="compositionally biased region" description="Basic and acidic residues" evidence="3">
    <location>
        <begin position="11"/>
        <end position="23"/>
    </location>
</feature>
<dbReference type="Pfam" id="PF11951">
    <property type="entry name" value="Fungal_trans_2"/>
    <property type="match status" value="1"/>
</dbReference>
<evidence type="ECO:0000313" key="6">
    <source>
        <dbReference type="Proteomes" id="UP000288725"/>
    </source>
</evidence>
<protein>
    <recommendedName>
        <fullName evidence="4">Zn(2)-C6 fungal-type domain-containing protein</fullName>
    </recommendedName>
</protein>
<feature type="region of interest" description="Disordered" evidence="3">
    <location>
        <begin position="157"/>
        <end position="176"/>
    </location>
</feature>
<dbReference type="PANTHER" id="PTHR37534:SF23">
    <property type="entry name" value="ZN(II)2CYS6 TRANSCRIPTION FACTOR (EUROFUNG)"/>
    <property type="match status" value="1"/>
</dbReference>
<dbReference type="GO" id="GO:0045944">
    <property type="term" value="P:positive regulation of transcription by RNA polymerase II"/>
    <property type="evidence" value="ECO:0007669"/>
    <property type="project" value="TreeGrafter"/>
</dbReference>
<dbReference type="SMART" id="SM00066">
    <property type="entry name" value="GAL4"/>
    <property type="match status" value="1"/>
</dbReference>
<dbReference type="GO" id="GO:0005634">
    <property type="term" value="C:nucleus"/>
    <property type="evidence" value="ECO:0007669"/>
    <property type="project" value="UniProtKB-SubCell"/>
</dbReference>
<dbReference type="PROSITE" id="PS50048">
    <property type="entry name" value="ZN2_CY6_FUNGAL_2"/>
    <property type="match status" value="1"/>
</dbReference>
<comment type="caution">
    <text evidence="5">The sequence shown here is derived from an EMBL/GenBank/DDBJ whole genome shotgun (WGS) entry which is preliminary data.</text>
</comment>
<feature type="region of interest" description="Disordered" evidence="3">
    <location>
        <begin position="192"/>
        <end position="228"/>
    </location>
</feature>
<dbReference type="InterPro" id="IPR001138">
    <property type="entry name" value="Zn2Cys6_DnaBD"/>
</dbReference>
<name>A0A444S5U8_VERDA</name>
<feature type="domain" description="Zn(2)-C6 fungal-type" evidence="4">
    <location>
        <begin position="46"/>
        <end position="74"/>
    </location>
</feature>
<evidence type="ECO:0000259" key="4">
    <source>
        <dbReference type="PROSITE" id="PS50048"/>
    </source>
</evidence>
<feature type="region of interest" description="Disordered" evidence="3">
    <location>
        <begin position="106"/>
        <end position="142"/>
    </location>
</feature>
<reference evidence="5 6" key="1">
    <citation type="submission" date="2018-12" db="EMBL/GenBank/DDBJ databases">
        <title>Genome of Verticillium dahliae isolate Getta Getta.</title>
        <authorList>
            <person name="Gardiner D.M."/>
        </authorList>
    </citation>
    <scope>NUCLEOTIDE SEQUENCE [LARGE SCALE GENOMIC DNA]</scope>
    <source>
        <strain evidence="5 6">Getta Getta</strain>
    </source>
</reference>
<gene>
    <name evidence="5" type="ORF">VDGE_08992</name>
</gene>
<dbReference type="SUPFAM" id="SSF57701">
    <property type="entry name" value="Zn2/Cys6 DNA-binding domain"/>
    <property type="match status" value="1"/>
</dbReference>
<dbReference type="CDD" id="cd00067">
    <property type="entry name" value="GAL4"/>
    <property type="match status" value="1"/>
</dbReference>
<dbReference type="Pfam" id="PF00172">
    <property type="entry name" value="Zn_clus"/>
    <property type="match status" value="1"/>
</dbReference>
<dbReference type="InterPro" id="IPR036864">
    <property type="entry name" value="Zn2-C6_fun-type_DNA-bd_sf"/>
</dbReference>